<organism evidence="1 2">
    <name type="scientific">Coptis chinensis</name>
    <dbReference type="NCBI Taxonomy" id="261450"/>
    <lineage>
        <taxon>Eukaryota</taxon>
        <taxon>Viridiplantae</taxon>
        <taxon>Streptophyta</taxon>
        <taxon>Embryophyta</taxon>
        <taxon>Tracheophyta</taxon>
        <taxon>Spermatophyta</taxon>
        <taxon>Magnoliopsida</taxon>
        <taxon>Ranunculales</taxon>
        <taxon>Ranunculaceae</taxon>
        <taxon>Coptidoideae</taxon>
        <taxon>Coptis</taxon>
    </lineage>
</organism>
<keyword evidence="2" id="KW-1185">Reference proteome</keyword>
<dbReference type="InterPro" id="IPR011989">
    <property type="entry name" value="ARM-like"/>
</dbReference>
<dbReference type="GO" id="GO:0003723">
    <property type="term" value="F:RNA binding"/>
    <property type="evidence" value="ECO:0007669"/>
    <property type="project" value="InterPro"/>
</dbReference>
<dbReference type="GO" id="GO:0009451">
    <property type="term" value="P:RNA modification"/>
    <property type="evidence" value="ECO:0007669"/>
    <property type="project" value="InterPro"/>
</dbReference>
<gene>
    <name evidence="1" type="ORF">IFM89_000659</name>
</gene>
<evidence type="ECO:0000313" key="2">
    <source>
        <dbReference type="Proteomes" id="UP000631114"/>
    </source>
</evidence>
<dbReference type="Gene3D" id="1.25.10.10">
    <property type="entry name" value="Leucine-rich Repeat Variant"/>
    <property type="match status" value="1"/>
</dbReference>
<dbReference type="EMBL" id="JADFTS010000002">
    <property type="protein sequence ID" value="KAF9618190.1"/>
    <property type="molecule type" value="Genomic_DNA"/>
</dbReference>
<protein>
    <recommendedName>
        <fullName evidence="3">Pentatricopeptide repeat-containing protein</fullName>
    </recommendedName>
</protein>
<proteinExistence type="predicted"/>
<evidence type="ECO:0008006" key="3">
    <source>
        <dbReference type="Google" id="ProtNLM"/>
    </source>
</evidence>
<name>A0A835M3W8_9MAGN</name>
<accession>A0A835M3W8</accession>
<sequence length="186" mass="20718">MIPSEENFGSLVDLFSRNGFLEEAKHVLEVMPFMPWPVVWRSILNGCRIHGNRNLGEWASKHLLQLVPKNDAAYVLFSSPKCLNDGTPEVRDASFSVMAAIAKSVGMRPLERSLEKLDEVRKKKLAEMIGGSGGGLLPSTTTGFWRCSFRCFAHNLVYQHRFQLQVGASQVQRAYSGFANVLCLGT</sequence>
<evidence type="ECO:0000313" key="1">
    <source>
        <dbReference type="EMBL" id="KAF9618190.1"/>
    </source>
</evidence>
<comment type="caution">
    <text evidence="1">The sequence shown here is derived from an EMBL/GenBank/DDBJ whole genome shotgun (WGS) entry which is preliminary data.</text>
</comment>
<reference evidence="1 2" key="1">
    <citation type="submission" date="2020-10" db="EMBL/GenBank/DDBJ databases">
        <title>The Coptis chinensis genome and diversification of protoberbering-type alkaloids.</title>
        <authorList>
            <person name="Wang B."/>
            <person name="Shu S."/>
            <person name="Song C."/>
            <person name="Liu Y."/>
        </authorList>
    </citation>
    <scope>NUCLEOTIDE SEQUENCE [LARGE SCALE GENOMIC DNA]</scope>
    <source>
        <strain evidence="1">HL-2020</strain>
        <tissue evidence="1">Leaf</tissue>
    </source>
</reference>
<dbReference type="OrthoDB" id="185373at2759"/>
<dbReference type="InterPro" id="IPR046960">
    <property type="entry name" value="PPR_At4g14850-like_plant"/>
</dbReference>
<dbReference type="PANTHER" id="PTHR47926:SF435">
    <property type="entry name" value="PENTACOTRIPEPTIDE-REPEAT REGION OF PRORP DOMAIN-CONTAINING PROTEIN"/>
    <property type="match status" value="1"/>
</dbReference>
<dbReference type="PANTHER" id="PTHR47926">
    <property type="entry name" value="PENTATRICOPEPTIDE REPEAT-CONTAINING PROTEIN"/>
    <property type="match status" value="1"/>
</dbReference>
<dbReference type="AlphaFoldDB" id="A0A835M3W8"/>
<dbReference type="Proteomes" id="UP000631114">
    <property type="component" value="Unassembled WGS sequence"/>
</dbReference>